<feature type="domain" description="Mur ligase central" evidence="8">
    <location>
        <begin position="114"/>
        <end position="224"/>
    </location>
</feature>
<evidence type="ECO:0000256" key="1">
    <source>
        <dbReference type="ARBA" id="ARBA00004496"/>
    </source>
</evidence>
<evidence type="ECO:0000256" key="2">
    <source>
        <dbReference type="ARBA" id="ARBA00004752"/>
    </source>
</evidence>
<dbReference type="PANTHER" id="PTHR43692">
    <property type="entry name" value="UDP-N-ACETYLMURAMOYLALANINE--D-GLUTAMATE LIGASE"/>
    <property type="match status" value="1"/>
</dbReference>
<dbReference type="InterPro" id="IPR036565">
    <property type="entry name" value="Mur-like_cat_sf"/>
</dbReference>
<dbReference type="EC" id="6.3.2.9" evidence="9"/>
<reference evidence="9" key="1">
    <citation type="submission" date="2018-06" db="EMBL/GenBank/DDBJ databases">
        <authorList>
            <person name="Zhirakovskaya E."/>
        </authorList>
    </citation>
    <scope>NUCLEOTIDE SEQUENCE</scope>
</reference>
<dbReference type="Gene3D" id="3.40.50.720">
    <property type="entry name" value="NAD(P)-binding Rossmann-like Domain"/>
    <property type="match status" value="1"/>
</dbReference>
<comment type="pathway">
    <text evidence="2">Cell wall biogenesis; peptidoglycan biosynthesis.</text>
</comment>
<sequence>MNLTNKIITILGTGRSGQAAARLVHKHKGVVKVSDSGPIENIFKPFYQWLQHNNITLESGGHTQRFIKSSDMVVVSPGIPIDAQVLQWAGAKGIVIIGEMELASQFCSKPIIAVTGSNGKTTTTTLIHQVLEAEGYKSCLCGNIGRPFSECIEEINNVDYVVLEVSSFQLETIQTFHPHIAVFLNFSQNHLDRHKDMKEYLQAKVRIFENQTEEDYIILNKDLVDITKRGQVPFFISGDEYYTENQKAVLTVAEILEISSEVCDKVFKAFKGIEHRLEWVCNIDGVDYINDSKATTVEAGRWALHSMEAPVFMICGGKDKGSDFTQIRNVVHDKVKKIFVIGEVSEKITKSFEGGVEIEVCQDLIDAVKKAQHDADEGATILLSPMCASFDMFKNFEERGKVFKEIVKRGTHPLFSK</sequence>
<dbReference type="InterPro" id="IPR036615">
    <property type="entry name" value="Mur_ligase_C_dom_sf"/>
</dbReference>
<evidence type="ECO:0000313" key="9">
    <source>
        <dbReference type="EMBL" id="VAX36042.1"/>
    </source>
</evidence>
<dbReference type="UniPathway" id="UPA00219"/>
<dbReference type="GO" id="GO:0051301">
    <property type="term" value="P:cell division"/>
    <property type="evidence" value="ECO:0007669"/>
    <property type="project" value="InterPro"/>
</dbReference>
<dbReference type="InterPro" id="IPR013221">
    <property type="entry name" value="Mur_ligase_cen"/>
</dbReference>
<dbReference type="Pfam" id="PF08245">
    <property type="entry name" value="Mur_ligase_M"/>
    <property type="match status" value="1"/>
</dbReference>
<name>A0A3B1D5T6_9ZZZZ</name>
<dbReference type="InterPro" id="IPR005762">
    <property type="entry name" value="MurD"/>
</dbReference>
<dbReference type="GO" id="GO:0008764">
    <property type="term" value="F:UDP-N-acetylmuramoylalanine-D-glutamate ligase activity"/>
    <property type="evidence" value="ECO:0007669"/>
    <property type="project" value="UniProtKB-EC"/>
</dbReference>
<feature type="domain" description="Mur ligase C-terminal" evidence="7">
    <location>
        <begin position="275"/>
        <end position="385"/>
    </location>
</feature>
<dbReference type="Gene3D" id="3.40.1190.10">
    <property type="entry name" value="Mur-like, catalytic domain"/>
    <property type="match status" value="1"/>
</dbReference>
<evidence type="ECO:0000256" key="4">
    <source>
        <dbReference type="ARBA" id="ARBA00022598"/>
    </source>
</evidence>
<evidence type="ECO:0000259" key="7">
    <source>
        <dbReference type="Pfam" id="PF02875"/>
    </source>
</evidence>
<dbReference type="AlphaFoldDB" id="A0A3B1D5T6"/>
<dbReference type="GO" id="GO:0005524">
    <property type="term" value="F:ATP binding"/>
    <property type="evidence" value="ECO:0007669"/>
    <property type="project" value="UniProtKB-KW"/>
</dbReference>
<keyword evidence="5" id="KW-0547">Nucleotide-binding</keyword>
<dbReference type="EMBL" id="UOGJ01000079">
    <property type="protein sequence ID" value="VAX36042.1"/>
    <property type="molecule type" value="Genomic_DNA"/>
</dbReference>
<dbReference type="HAMAP" id="MF_00639">
    <property type="entry name" value="MurD"/>
    <property type="match status" value="1"/>
</dbReference>
<dbReference type="SUPFAM" id="SSF53623">
    <property type="entry name" value="MurD-like peptide ligases, catalytic domain"/>
    <property type="match status" value="1"/>
</dbReference>
<keyword evidence="3" id="KW-0963">Cytoplasm</keyword>
<evidence type="ECO:0000256" key="3">
    <source>
        <dbReference type="ARBA" id="ARBA00022490"/>
    </source>
</evidence>
<gene>
    <name evidence="9" type="ORF">MNBD_UNCLBAC01-110</name>
</gene>
<evidence type="ECO:0000256" key="6">
    <source>
        <dbReference type="ARBA" id="ARBA00022840"/>
    </source>
</evidence>
<proteinExistence type="inferred from homology"/>
<comment type="subcellular location">
    <subcellularLocation>
        <location evidence="1">Cytoplasm</location>
    </subcellularLocation>
</comment>
<accession>A0A3B1D5T6</accession>
<dbReference type="GO" id="GO:0005737">
    <property type="term" value="C:cytoplasm"/>
    <property type="evidence" value="ECO:0007669"/>
    <property type="project" value="UniProtKB-SubCell"/>
</dbReference>
<dbReference type="GO" id="GO:0008360">
    <property type="term" value="P:regulation of cell shape"/>
    <property type="evidence" value="ECO:0007669"/>
    <property type="project" value="InterPro"/>
</dbReference>
<evidence type="ECO:0000259" key="8">
    <source>
        <dbReference type="Pfam" id="PF08245"/>
    </source>
</evidence>
<dbReference type="Pfam" id="PF21799">
    <property type="entry name" value="MurD-like_N"/>
    <property type="match status" value="1"/>
</dbReference>
<dbReference type="NCBIfam" id="TIGR01087">
    <property type="entry name" value="murD"/>
    <property type="match status" value="1"/>
</dbReference>
<keyword evidence="4 9" id="KW-0436">Ligase</keyword>
<organism evidence="9">
    <name type="scientific">hydrothermal vent metagenome</name>
    <dbReference type="NCBI Taxonomy" id="652676"/>
    <lineage>
        <taxon>unclassified sequences</taxon>
        <taxon>metagenomes</taxon>
        <taxon>ecological metagenomes</taxon>
    </lineage>
</organism>
<keyword evidence="6" id="KW-0067">ATP-binding</keyword>
<evidence type="ECO:0000256" key="5">
    <source>
        <dbReference type="ARBA" id="ARBA00022741"/>
    </source>
</evidence>
<dbReference type="Gene3D" id="3.90.190.20">
    <property type="entry name" value="Mur ligase, C-terminal domain"/>
    <property type="match status" value="1"/>
</dbReference>
<dbReference type="GO" id="GO:0009252">
    <property type="term" value="P:peptidoglycan biosynthetic process"/>
    <property type="evidence" value="ECO:0007669"/>
    <property type="project" value="UniProtKB-UniPathway"/>
</dbReference>
<dbReference type="InterPro" id="IPR004101">
    <property type="entry name" value="Mur_ligase_C"/>
</dbReference>
<dbReference type="SUPFAM" id="SSF51984">
    <property type="entry name" value="MurCD N-terminal domain"/>
    <property type="match status" value="1"/>
</dbReference>
<dbReference type="SUPFAM" id="SSF53244">
    <property type="entry name" value="MurD-like peptide ligases, peptide-binding domain"/>
    <property type="match status" value="1"/>
</dbReference>
<protein>
    <submittedName>
        <fullName evidence="9">UDP-N-acetylmuramoylalanine--D-glutamate ligase</fullName>
        <ecNumber evidence="9">6.3.2.9</ecNumber>
    </submittedName>
</protein>
<dbReference type="PANTHER" id="PTHR43692:SF1">
    <property type="entry name" value="UDP-N-ACETYLMURAMOYLALANINE--D-GLUTAMATE LIGASE"/>
    <property type="match status" value="1"/>
</dbReference>
<dbReference type="Pfam" id="PF02875">
    <property type="entry name" value="Mur_ligase_C"/>
    <property type="match status" value="1"/>
</dbReference>